<keyword evidence="1" id="KW-0812">Transmembrane</keyword>
<dbReference type="EMBL" id="JACGCM010001549">
    <property type="protein sequence ID" value="KAF6153911.1"/>
    <property type="molecule type" value="Genomic_DNA"/>
</dbReference>
<sequence>ATGSVEDCHLKLPFLSLSNDGVEVNLLLHSLNGILICLLLFSSDVVYVFVILIFEALEFVKKQFFLEFFSSSL</sequence>
<keyword evidence="1" id="KW-1133">Transmembrane helix</keyword>
<dbReference type="AlphaFoldDB" id="A0A7J7MGA6"/>
<evidence type="ECO:0000313" key="3">
    <source>
        <dbReference type="Proteomes" id="UP000541444"/>
    </source>
</evidence>
<evidence type="ECO:0000256" key="1">
    <source>
        <dbReference type="SAM" id="Phobius"/>
    </source>
</evidence>
<feature type="non-terminal residue" evidence="2">
    <location>
        <position position="1"/>
    </location>
</feature>
<dbReference type="Proteomes" id="UP000541444">
    <property type="component" value="Unassembled WGS sequence"/>
</dbReference>
<reference evidence="2 3" key="1">
    <citation type="journal article" date="2020" name="IScience">
        <title>Genome Sequencing of the Endangered Kingdonia uniflora (Circaeasteraceae, Ranunculales) Reveals Potential Mechanisms of Evolutionary Specialization.</title>
        <authorList>
            <person name="Sun Y."/>
            <person name="Deng T."/>
            <person name="Zhang A."/>
            <person name="Moore M.J."/>
            <person name="Landis J.B."/>
            <person name="Lin N."/>
            <person name="Zhang H."/>
            <person name="Zhang X."/>
            <person name="Huang J."/>
            <person name="Zhang X."/>
            <person name="Sun H."/>
            <person name="Wang H."/>
        </authorList>
    </citation>
    <scope>NUCLEOTIDE SEQUENCE [LARGE SCALE GENOMIC DNA]</scope>
    <source>
        <strain evidence="2">TB1705</strain>
        <tissue evidence="2">Leaf</tissue>
    </source>
</reference>
<keyword evidence="1" id="KW-0472">Membrane</keyword>
<accession>A0A7J7MGA6</accession>
<keyword evidence="3" id="KW-1185">Reference proteome</keyword>
<organism evidence="2 3">
    <name type="scientific">Kingdonia uniflora</name>
    <dbReference type="NCBI Taxonomy" id="39325"/>
    <lineage>
        <taxon>Eukaryota</taxon>
        <taxon>Viridiplantae</taxon>
        <taxon>Streptophyta</taxon>
        <taxon>Embryophyta</taxon>
        <taxon>Tracheophyta</taxon>
        <taxon>Spermatophyta</taxon>
        <taxon>Magnoliopsida</taxon>
        <taxon>Ranunculales</taxon>
        <taxon>Circaeasteraceae</taxon>
        <taxon>Kingdonia</taxon>
    </lineage>
</organism>
<feature type="transmembrane region" description="Helical" evidence="1">
    <location>
        <begin position="33"/>
        <end position="54"/>
    </location>
</feature>
<gene>
    <name evidence="2" type="ORF">GIB67_023688</name>
</gene>
<comment type="caution">
    <text evidence="2">The sequence shown here is derived from an EMBL/GenBank/DDBJ whole genome shotgun (WGS) entry which is preliminary data.</text>
</comment>
<name>A0A7J7MGA6_9MAGN</name>
<evidence type="ECO:0000313" key="2">
    <source>
        <dbReference type="EMBL" id="KAF6153911.1"/>
    </source>
</evidence>
<proteinExistence type="predicted"/>
<protein>
    <submittedName>
        <fullName evidence="2">Uncharacterized protein</fullName>
    </submittedName>
</protein>